<evidence type="ECO:0000259" key="1">
    <source>
        <dbReference type="Pfam" id="PF20229"/>
    </source>
</evidence>
<dbReference type="OrthoDB" id="9784302at2"/>
<dbReference type="RefSeq" id="WP_126307530.1">
    <property type="nucleotide sequence ID" value="NZ_AP018449.1"/>
</dbReference>
<proteinExistence type="predicted"/>
<evidence type="ECO:0000313" key="2">
    <source>
        <dbReference type="EMBL" id="BBB90676.1"/>
    </source>
</evidence>
<dbReference type="EMBL" id="AP018449">
    <property type="protein sequence ID" value="BBB90676.1"/>
    <property type="molecule type" value="Genomic_DNA"/>
</dbReference>
<dbReference type="Pfam" id="PF20229">
    <property type="entry name" value="ChrB_N"/>
    <property type="match status" value="1"/>
</dbReference>
<protein>
    <recommendedName>
        <fullName evidence="1">ChrB N-terminal domain-containing protein</fullName>
    </recommendedName>
</protein>
<dbReference type="Proteomes" id="UP000276437">
    <property type="component" value="Chromosome"/>
</dbReference>
<sequence>MIWNTFIYQMPREPQKNRMAVWRKLKSIGALNVLQSIWVLPRNDQSAEEFKALVEYVKANGGSAVFCTTDIPSEEDNQKYIANFNRERETDYRELLSKCRDFFEEMERETQAENFIFAELEENEQELEKLNNWLKKIEKKDFFHCEFKQTIIEALAKCSVLLNEFSDKVYERDGDAGNG</sequence>
<dbReference type="InterPro" id="IPR046858">
    <property type="entry name" value="ChrB_N"/>
</dbReference>
<accession>A0A348AHX8</accession>
<name>A0A348AHX8_9FIRM</name>
<reference evidence="2 3" key="1">
    <citation type="journal article" date="2018" name="Int. J. Syst. Evol. Microbiol.">
        <title>Methylomusa anaerophila gen. nov., sp. nov., an anaerobic methanol-utilizing bacterium isolated from a microbial fuel cell.</title>
        <authorList>
            <person name="Amano N."/>
            <person name="Yamamuro A."/>
            <person name="Miyahara M."/>
            <person name="Kouzuma A."/>
            <person name="Abe T."/>
            <person name="Watanabe K."/>
        </authorList>
    </citation>
    <scope>NUCLEOTIDE SEQUENCE [LARGE SCALE GENOMIC DNA]</scope>
    <source>
        <strain evidence="2 3">MMFC1</strain>
    </source>
</reference>
<organism evidence="2 3">
    <name type="scientific">Methylomusa anaerophila</name>
    <dbReference type="NCBI Taxonomy" id="1930071"/>
    <lineage>
        <taxon>Bacteria</taxon>
        <taxon>Bacillati</taxon>
        <taxon>Bacillota</taxon>
        <taxon>Negativicutes</taxon>
        <taxon>Selenomonadales</taxon>
        <taxon>Sporomusaceae</taxon>
        <taxon>Methylomusa</taxon>
    </lineage>
</organism>
<evidence type="ECO:0000313" key="3">
    <source>
        <dbReference type="Proteomes" id="UP000276437"/>
    </source>
</evidence>
<gene>
    <name evidence="2" type="ORF">MAMMFC1_01337</name>
</gene>
<dbReference type="KEGG" id="mana:MAMMFC1_01337"/>
<dbReference type="AlphaFoldDB" id="A0A348AHX8"/>
<feature type="domain" description="ChrB N-terminal" evidence="1">
    <location>
        <begin position="18"/>
        <end position="172"/>
    </location>
</feature>
<keyword evidence="3" id="KW-1185">Reference proteome</keyword>